<evidence type="ECO:0000256" key="3">
    <source>
        <dbReference type="ARBA" id="ARBA00022989"/>
    </source>
</evidence>
<evidence type="ECO:0000256" key="2">
    <source>
        <dbReference type="ARBA" id="ARBA00022824"/>
    </source>
</evidence>
<organism evidence="6 7">
    <name type="scientific">Papaver atlanticum</name>
    <dbReference type="NCBI Taxonomy" id="357466"/>
    <lineage>
        <taxon>Eukaryota</taxon>
        <taxon>Viridiplantae</taxon>
        <taxon>Streptophyta</taxon>
        <taxon>Embryophyta</taxon>
        <taxon>Tracheophyta</taxon>
        <taxon>Spermatophyta</taxon>
        <taxon>Magnoliopsida</taxon>
        <taxon>Ranunculales</taxon>
        <taxon>Papaveraceae</taxon>
        <taxon>Papaveroideae</taxon>
        <taxon>Papaver</taxon>
    </lineage>
</organism>
<reference evidence="6" key="1">
    <citation type="submission" date="2022-04" db="EMBL/GenBank/DDBJ databases">
        <title>A functionally conserved STORR gene fusion in Papaver species that diverged 16.8 million years ago.</title>
        <authorList>
            <person name="Catania T."/>
        </authorList>
    </citation>
    <scope>NUCLEOTIDE SEQUENCE</scope>
    <source>
        <strain evidence="6">S-188037</strain>
    </source>
</reference>
<dbReference type="EMBL" id="JAJJMB010012161">
    <property type="protein sequence ID" value="KAI3885029.1"/>
    <property type="molecule type" value="Genomic_DNA"/>
</dbReference>
<keyword evidence="5" id="KW-0968">Cytoplasmic vesicle</keyword>
<evidence type="ECO:0000256" key="4">
    <source>
        <dbReference type="ARBA" id="ARBA00023136"/>
    </source>
</evidence>
<dbReference type="PANTHER" id="PTHR31792">
    <property type="entry name" value="VACUOLAR ATPASE ASSEMBLY INTEGRAL MEMBRANE PROTEIN VMA21"/>
    <property type="match status" value="1"/>
</dbReference>
<keyword evidence="3" id="KW-1133">Transmembrane helix</keyword>
<protein>
    <submittedName>
        <fullName evidence="6">Uncharacterized protein</fullName>
    </submittedName>
</protein>
<evidence type="ECO:0000256" key="1">
    <source>
        <dbReference type="ARBA" id="ARBA00022692"/>
    </source>
</evidence>
<evidence type="ECO:0000313" key="6">
    <source>
        <dbReference type="EMBL" id="KAI3885029.1"/>
    </source>
</evidence>
<dbReference type="Proteomes" id="UP001202328">
    <property type="component" value="Unassembled WGS sequence"/>
</dbReference>
<dbReference type="GO" id="GO:0031410">
    <property type="term" value="C:cytoplasmic vesicle"/>
    <property type="evidence" value="ECO:0007669"/>
    <property type="project" value="UniProtKB-KW"/>
</dbReference>
<dbReference type="PANTHER" id="PTHR31792:SF3">
    <property type="entry name" value="VACUOLAR ATPASE ASSEMBLY INTEGRAL MEMBRANE PROTEIN VMA21"/>
    <property type="match status" value="1"/>
</dbReference>
<dbReference type="InterPro" id="IPR019013">
    <property type="entry name" value="Vma21"/>
</dbReference>
<name>A0AAD4SBC7_9MAGN</name>
<sequence>MTDVVRKFFTTSMLMWKAPIVILNGFNNNLFPGSNQLSSHSLTILSGFLVISVNIEFKFIP</sequence>
<keyword evidence="7" id="KW-1185">Reference proteome</keyword>
<dbReference type="AlphaFoldDB" id="A0AAD4SBC7"/>
<proteinExistence type="predicted"/>
<gene>
    <name evidence="6" type="ORF">MKW98_002421</name>
</gene>
<evidence type="ECO:0000256" key="5">
    <source>
        <dbReference type="ARBA" id="ARBA00023329"/>
    </source>
</evidence>
<keyword evidence="2" id="KW-0256">Endoplasmic reticulum</keyword>
<dbReference type="GO" id="GO:0070072">
    <property type="term" value="P:vacuolar proton-transporting V-type ATPase complex assembly"/>
    <property type="evidence" value="ECO:0007669"/>
    <property type="project" value="InterPro"/>
</dbReference>
<evidence type="ECO:0000313" key="7">
    <source>
        <dbReference type="Proteomes" id="UP001202328"/>
    </source>
</evidence>
<comment type="caution">
    <text evidence="6">The sequence shown here is derived from an EMBL/GenBank/DDBJ whole genome shotgun (WGS) entry which is preliminary data.</text>
</comment>
<dbReference type="Pfam" id="PF09446">
    <property type="entry name" value="VMA21"/>
    <property type="match status" value="1"/>
</dbReference>
<dbReference type="GO" id="GO:0005789">
    <property type="term" value="C:endoplasmic reticulum membrane"/>
    <property type="evidence" value="ECO:0007669"/>
    <property type="project" value="TreeGrafter"/>
</dbReference>
<keyword evidence="4" id="KW-0472">Membrane</keyword>
<keyword evidence="1" id="KW-0812">Transmembrane</keyword>
<accession>A0AAD4SBC7</accession>